<organism evidence="4 5">
    <name type="scientific">Candidatus Cryptobacteroides merdigallinarum</name>
    <dbReference type="NCBI Taxonomy" id="2840770"/>
    <lineage>
        <taxon>Bacteria</taxon>
        <taxon>Pseudomonadati</taxon>
        <taxon>Bacteroidota</taxon>
        <taxon>Bacteroidia</taxon>
        <taxon>Bacteroidales</taxon>
        <taxon>Candidatus Cryptobacteroides</taxon>
    </lineage>
</organism>
<dbReference type="Pfam" id="PF26334">
    <property type="entry name" value="Gtf3_N"/>
    <property type="match status" value="1"/>
</dbReference>
<dbReference type="AlphaFoldDB" id="A0A9D9EJT4"/>
<dbReference type="EMBL" id="JADIMQ010000018">
    <property type="protein sequence ID" value="MBO8447875.1"/>
    <property type="molecule type" value="Genomic_DNA"/>
</dbReference>
<evidence type="ECO:0000313" key="4">
    <source>
        <dbReference type="EMBL" id="MBO8447875.1"/>
    </source>
</evidence>
<protein>
    <recommendedName>
        <fullName evidence="6">Beta-1,6-galactofuranosyltransferase</fullName>
    </recommendedName>
</protein>
<dbReference type="Pfam" id="PF26337">
    <property type="entry name" value="Gtf3_C"/>
    <property type="match status" value="1"/>
</dbReference>
<accession>A0A9D9EJT4</accession>
<reference evidence="4" key="2">
    <citation type="journal article" date="2021" name="PeerJ">
        <title>Extensive microbial diversity within the chicken gut microbiome revealed by metagenomics and culture.</title>
        <authorList>
            <person name="Gilroy R."/>
            <person name="Ravi A."/>
            <person name="Getino M."/>
            <person name="Pursley I."/>
            <person name="Horton D.L."/>
            <person name="Alikhan N.F."/>
            <person name="Baker D."/>
            <person name="Gharbi K."/>
            <person name="Hall N."/>
            <person name="Watson M."/>
            <person name="Adriaenssens E.M."/>
            <person name="Foster-Nyarko E."/>
            <person name="Jarju S."/>
            <person name="Secka A."/>
            <person name="Antonio M."/>
            <person name="Oren A."/>
            <person name="Chaudhuri R.R."/>
            <person name="La Ragione R."/>
            <person name="Hildebrand F."/>
            <person name="Pallen M.J."/>
        </authorList>
    </citation>
    <scope>NUCLEOTIDE SEQUENCE</scope>
    <source>
        <strain evidence="4">20514</strain>
    </source>
</reference>
<dbReference type="Proteomes" id="UP000810252">
    <property type="component" value="Unassembled WGS sequence"/>
</dbReference>
<evidence type="ECO:0000259" key="3">
    <source>
        <dbReference type="Pfam" id="PF26337"/>
    </source>
</evidence>
<name>A0A9D9EJT4_9BACT</name>
<evidence type="ECO:0008006" key="6">
    <source>
        <dbReference type="Google" id="ProtNLM"/>
    </source>
</evidence>
<dbReference type="InterPro" id="IPR058592">
    <property type="entry name" value="Gtf3_C"/>
</dbReference>
<dbReference type="PIRSF" id="PIRSF007023">
    <property type="entry name" value="UDP-Galf_transf"/>
    <property type="match status" value="1"/>
</dbReference>
<keyword evidence="1" id="KW-0808">Transferase</keyword>
<reference evidence="4" key="1">
    <citation type="submission" date="2020-10" db="EMBL/GenBank/DDBJ databases">
        <authorList>
            <person name="Gilroy R."/>
        </authorList>
    </citation>
    <scope>NUCLEOTIDE SEQUENCE</scope>
    <source>
        <strain evidence="4">20514</strain>
    </source>
</reference>
<proteinExistence type="predicted"/>
<evidence type="ECO:0000256" key="1">
    <source>
        <dbReference type="ARBA" id="ARBA00022679"/>
    </source>
</evidence>
<feature type="domain" description="Glucosyltransferase 3-like N-terminal" evidence="2">
    <location>
        <begin position="9"/>
        <end position="138"/>
    </location>
</feature>
<dbReference type="SUPFAM" id="SSF53756">
    <property type="entry name" value="UDP-Glycosyltransferase/glycogen phosphorylase"/>
    <property type="match status" value="1"/>
</dbReference>
<comment type="caution">
    <text evidence="4">The sequence shown here is derived from an EMBL/GenBank/DDBJ whole genome shotgun (WGS) entry which is preliminary data.</text>
</comment>
<evidence type="ECO:0000313" key="5">
    <source>
        <dbReference type="Proteomes" id="UP000810252"/>
    </source>
</evidence>
<feature type="domain" description="Glucosyltransferase 3-like C-terminal" evidence="3">
    <location>
        <begin position="169"/>
        <end position="328"/>
    </location>
</feature>
<dbReference type="InterPro" id="IPR058591">
    <property type="entry name" value="Gtf3_N"/>
</dbReference>
<dbReference type="Gene3D" id="3.40.50.2000">
    <property type="entry name" value="Glycogen Phosphorylase B"/>
    <property type="match status" value="2"/>
</dbReference>
<gene>
    <name evidence="4" type="ORF">IAC29_01220</name>
</gene>
<sequence length="329" mass="37044">MRKVYFQEYSEENFNAGTKARNDCDRILSESGYEPYYLKYSRKPRKRFFRKISMAAMLARCSHCFLQYPYYTVPLAVDDYRLIFSCFRGRLDCLVHDVNSLRYGGGSGPGPDFRALAARADRLIVHTPSMKEALVRTGGIPPEKVEVLYLFDYLTDDGITPADPDGRTVIFAGNLDKSTFIRDLGRLPDGIRFNLYGAPSVNIHKTPGCIYKGKFRPEEVSFLEGDWGLVWDGDSIDTCSGPLGEYMRLNSPHKTSLYLAAGKPLIVWRESALRDFVMENRLGIDVGSLGEVGSRLDSLTAEEKREIATAVACFSRKVRSGAFLKQFLG</sequence>
<evidence type="ECO:0000259" key="2">
    <source>
        <dbReference type="Pfam" id="PF26334"/>
    </source>
</evidence>